<sequence length="75" mass="8914">MQQMMNSKHHKKIEKLIQLTVADCASHRCLNSSLAFSRNSLTKKGEATIEEKYVCEDKFRPEIHPKSMRKRRRKR</sequence>
<proteinExistence type="predicted"/>
<organism evidence="1 2">
    <name type="scientific">Trichinella pseudospiralis</name>
    <name type="common">Parasitic roundworm</name>
    <dbReference type="NCBI Taxonomy" id="6337"/>
    <lineage>
        <taxon>Eukaryota</taxon>
        <taxon>Metazoa</taxon>
        <taxon>Ecdysozoa</taxon>
        <taxon>Nematoda</taxon>
        <taxon>Enoplea</taxon>
        <taxon>Dorylaimia</taxon>
        <taxon>Trichinellida</taxon>
        <taxon>Trichinellidae</taxon>
        <taxon>Trichinella</taxon>
    </lineage>
</organism>
<protein>
    <submittedName>
        <fullName evidence="1">Uncharacterized protein</fullName>
    </submittedName>
</protein>
<comment type="caution">
    <text evidence="1">The sequence shown here is derived from an EMBL/GenBank/DDBJ whole genome shotgun (WGS) entry which is preliminary data.</text>
</comment>
<gene>
    <name evidence="1" type="ORF">T4B_477</name>
</gene>
<dbReference type="AlphaFoldDB" id="A0A0V1IAX2"/>
<reference evidence="1 2" key="1">
    <citation type="submission" date="2015-01" db="EMBL/GenBank/DDBJ databases">
        <title>Evolution of Trichinella species and genotypes.</title>
        <authorList>
            <person name="Korhonen P.K."/>
            <person name="Edoardo P."/>
            <person name="Giuseppe L.R."/>
            <person name="Gasser R.B."/>
        </authorList>
    </citation>
    <scope>NUCLEOTIDE SEQUENCE [LARGE SCALE GENOMIC DNA]</scope>
    <source>
        <strain evidence="1">ISS588</strain>
    </source>
</reference>
<evidence type="ECO:0000313" key="1">
    <source>
        <dbReference type="EMBL" id="KRZ19992.1"/>
    </source>
</evidence>
<dbReference type="EMBL" id="JYDS01000257">
    <property type="protein sequence ID" value="KRZ19992.1"/>
    <property type="molecule type" value="Genomic_DNA"/>
</dbReference>
<name>A0A0V1IAX2_TRIPS</name>
<evidence type="ECO:0000313" key="2">
    <source>
        <dbReference type="Proteomes" id="UP000054805"/>
    </source>
</evidence>
<dbReference type="Proteomes" id="UP000054805">
    <property type="component" value="Unassembled WGS sequence"/>
</dbReference>
<keyword evidence="2" id="KW-1185">Reference proteome</keyword>
<accession>A0A0V1IAX2</accession>